<accession>A0A8S1NL84</accession>
<keyword evidence="4 7" id="KW-1133">Transmembrane helix</keyword>
<comment type="subcellular location">
    <subcellularLocation>
        <location evidence="7">Cell membrane</location>
        <topology evidence="7">Multi-pass membrane protein</topology>
    </subcellularLocation>
    <subcellularLocation>
        <location evidence="1">Membrane</location>
        <topology evidence="1">Multi-pass membrane protein</topology>
    </subcellularLocation>
</comment>
<evidence type="ECO:0000313" key="8">
    <source>
        <dbReference type="EMBL" id="CAD8094047.1"/>
    </source>
</evidence>
<dbReference type="GO" id="GO:0022857">
    <property type="term" value="F:transmembrane transporter activity"/>
    <property type="evidence" value="ECO:0007669"/>
    <property type="project" value="UniProtKB-UniRule"/>
</dbReference>
<comment type="similarity">
    <text evidence="2 7">Belongs to the CTL (choline transporter-like) family.</text>
</comment>
<evidence type="ECO:0000256" key="1">
    <source>
        <dbReference type="ARBA" id="ARBA00004141"/>
    </source>
</evidence>
<feature type="transmembrane region" description="Helical" evidence="7">
    <location>
        <begin position="346"/>
        <end position="375"/>
    </location>
</feature>
<evidence type="ECO:0000256" key="3">
    <source>
        <dbReference type="ARBA" id="ARBA00022692"/>
    </source>
</evidence>
<dbReference type="OMA" id="SFCNSAY"/>
<feature type="transmembrane region" description="Helical" evidence="7">
    <location>
        <begin position="289"/>
        <end position="311"/>
    </location>
</feature>
<comment type="function">
    <text evidence="7">Choline transporter.</text>
</comment>
<organism evidence="8 9">
    <name type="scientific">Paramecium primaurelia</name>
    <dbReference type="NCBI Taxonomy" id="5886"/>
    <lineage>
        <taxon>Eukaryota</taxon>
        <taxon>Sar</taxon>
        <taxon>Alveolata</taxon>
        <taxon>Ciliophora</taxon>
        <taxon>Intramacronucleata</taxon>
        <taxon>Oligohymenophorea</taxon>
        <taxon>Peniculida</taxon>
        <taxon>Parameciidae</taxon>
        <taxon>Paramecium</taxon>
    </lineage>
</organism>
<dbReference type="GO" id="GO:0005886">
    <property type="term" value="C:plasma membrane"/>
    <property type="evidence" value="ECO:0007669"/>
    <property type="project" value="UniProtKB-SubCell"/>
</dbReference>
<feature type="transmembrane region" description="Helical" evidence="7">
    <location>
        <begin position="530"/>
        <end position="548"/>
    </location>
</feature>
<dbReference type="EMBL" id="CAJJDM010000097">
    <property type="protein sequence ID" value="CAD8094047.1"/>
    <property type="molecule type" value="Genomic_DNA"/>
</dbReference>
<dbReference type="InterPro" id="IPR007603">
    <property type="entry name" value="Choline_transptr-like"/>
</dbReference>
<dbReference type="Pfam" id="PF04515">
    <property type="entry name" value="Choline_transpo"/>
    <property type="match status" value="1"/>
</dbReference>
<keyword evidence="3 7" id="KW-0812">Transmembrane</keyword>
<evidence type="ECO:0000313" key="9">
    <source>
        <dbReference type="Proteomes" id="UP000688137"/>
    </source>
</evidence>
<proteinExistence type="inferred from homology"/>
<dbReference type="Proteomes" id="UP000688137">
    <property type="component" value="Unassembled WGS sequence"/>
</dbReference>
<dbReference type="AlphaFoldDB" id="A0A8S1NL84"/>
<reference evidence="8" key="1">
    <citation type="submission" date="2021-01" db="EMBL/GenBank/DDBJ databases">
        <authorList>
            <consortium name="Genoscope - CEA"/>
            <person name="William W."/>
        </authorList>
    </citation>
    <scope>NUCLEOTIDE SEQUENCE</scope>
</reference>
<dbReference type="PANTHER" id="PTHR12385:SF14">
    <property type="entry name" value="CHOLINE TRANSPORTER-LIKE 2"/>
    <property type="match status" value="1"/>
</dbReference>
<keyword evidence="5 7" id="KW-0472">Membrane</keyword>
<evidence type="ECO:0000256" key="7">
    <source>
        <dbReference type="RuleBase" id="RU368066"/>
    </source>
</evidence>
<name>A0A8S1NL84_PARPR</name>
<feature type="transmembrane region" description="Helical" evidence="7">
    <location>
        <begin position="207"/>
        <end position="228"/>
    </location>
</feature>
<comment type="caution">
    <text evidence="8">The sequence shown here is derived from an EMBL/GenBank/DDBJ whole genome shotgun (WGS) entry which is preliminary data.</text>
</comment>
<evidence type="ECO:0000256" key="5">
    <source>
        <dbReference type="ARBA" id="ARBA00023136"/>
    </source>
</evidence>
<feature type="transmembrane region" description="Helical" evidence="7">
    <location>
        <begin position="248"/>
        <end position="268"/>
    </location>
</feature>
<evidence type="ECO:0000256" key="6">
    <source>
        <dbReference type="ARBA" id="ARBA00023180"/>
    </source>
</evidence>
<feature type="transmembrane region" description="Helical" evidence="7">
    <location>
        <begin position="396"/>
        <end position="418"/>
    </location>
</feature>
<dbReference type="PANTHER" id="PTHR12385">
    <property type="entry name" value="CHOLINE TRANSPORTER-LIKE (SLC FAMILY 44)"/>
    <property type="match status" value="1"/>
</dbReference>
<keyword evidence="6" id="KW-0325">Glycoprotein</keyword>
<protein>
    <recommendedName>
        <fullName evidence="7">Choline transporter-like protein</fullName>
    </recommendedName>
</protein>
<sequence>MSNKVLLADYNNHGQQQFEYPEQDVYYTGRKLNQDLKHGPIEQRGCQDIICVILYLSVWALMIFCAIKSWDTGDASKIYLPYDSQQRQCGKGDLKSYPNIYIITQSESYCVSDCPGESGVGKELPCYQCSAQTAPYASAQLLTLCFPTLKVDEKYQELISNLVDISGFQRHYADLEETWPIILACAGIAFFMAILLTFLIRLAAGCIVWGMILIYLLIVAAIGTVAYLQSKGHYQEYRIIDDAQQLEIIAYVFWSIGGLSLLIILCLAKKISQAIQVLKTAADFTREEWQALFVPVFILILVLGFFAYWLIFSAIIYSTSNEINKSQYSPYVELQWDAKTGWQLCLYFFGLIWNVCFALALCQFVISSCCCFWYYSHQGYPLNSSILKSFCRGFTTNFGSLLFGSLILAIVWTIKFILEFFHKQLKNSVQGDNNALGYALRCAKYYVSCFEKFIRFLNQNAYTMMALTGQSFCNSAYDAFYLILRNATRVAITHGLGELFEFLGAIFISASSSFICYLIITKADAYKNNIFNPIAPTLAFILVSYMIGKMFMNLYGMGVDTLLLCFIVDTEMNKNEGGAKSVPHSLKQYASELN</sequence>
<feature type="transmembrane region" description="Helical" evidence="7">
    <location>
        <begin position="49"/>
        <end position="70"/>
    </location>
</feature>
<keyword evidence="9" id="KW-1185">Reference proteome</keyword>
<evidence type="ECO:0000256" key="4">
    <source>
        <dbReference type="ARBA" id="ARBA00022989"/>
    </source>
</evidence>
<feature type="transmembrane region" description="Helical" evidence="7">
    <location>
        <begin position="179"/>
        <end position="200"/>
    </location>
</feature>
<feature type="transmembrane region" description="Helical" evidence="7">
    <location>
        <begin position="499"/>
        <end position="518"/>
    </location>
</feature>
<gene>
    <name evidence="8" type="ORF">PPRIM_AZ9-3.1.T0940189</name>
</gene>
<evidence type="ECO:0000256" key="2">
    <source>
        <dbReference type="ARBA" id="ARBA00007168"/>
    </source>
</evidence>